<reference evidence="7 8" key="1">
    <citation type="journal article" date="2018" name="MBio">
        <title>Comparative Genomics Reveals the Core Gene Toolbox for the Fungus-Insect Symbiosis.</title>
        <authorList>
            <person name="Wang Y."/>
            <person name="Stata M."/>
            <person name="Wang W."/>
            <person name="Stajich J.E."/>
            <person name="White M.M."/>
            <person name="Moncalvo J.M."/>
        </authorList>
    </citation>
    <scope>NUCLEOTIDE SEQUENCE [LARGE SCALE GENOMIC DNA]</scope>
    <source>
        <strain evidence="7 8">SWE-8-4</strain>
    </source>
</reference>
<sequence length="348" mass="37153">MSSEQTIKCWAAKSKGATLEPFEYVPRPLGPNDVEIKIDCCGICGSDIHTIDSDWGPSAYPVVVGHEIIGKVVQKGSNVSELAMGDLVGVGAQVFACNEPECGACSRGLDPHCPKGVFTYNAKYSDGGIAYGGYSEHVRVHADYAFKIPAEIAAADAAPLMCAGATVFTPMLANNFKEGDRVGVVGIGGLGHLALQYASALGCKVTAFSHSPNKRDEAISFGAHNFVNTADPEQVTAAARSLEYLIVTSNSSSNDYATFGSWVDFNGKIILLAAPSQDLVLNPFFFISTQVYIGGSLIGGIKQIKETLEFSAKHNIKPMIMKFPMSEVNKGIQTVRDGKARYRIVLEN</sequence>
<organism evidence="7 8">
    <name type="scientific">Smittium simulii</name>
    <dbReference type="NCBI Taxonomy" id="133385"/>
    <lineage>
        <taxon>Eukaryota</taxon>
        <taxon>Fungi</taxon>
        <taxon>Fungi incertae sedis</taxon>
        <taxon>Zoopagomycota</taxon>
        <taxon>Kickxellomycotina</taxon>
        <taxon>Harpellomycetes</taxon>
        <taxon>Harpellales</taxon>
        <taxon>Legeriomycetaceae</taxon>
        <taxon>Smittium</taxon>
    </lineage>
</organism>
<dbReference type="Gene3D" id="3.90.180.10">
    <property type="entry name" value="Medium-chain alcohol dehydrogenases, catalytic domain"/>
    <property type="match status" value="1"/>
</dbReference>
<name>A0A2T9YQC3_9FUNG</name>
<dbReference type="Gene3D" id="3.40.50.720">
    <property type="entry name" value="NAD(P)-binding Rossmann-like Domain"/>
    <property type="match status" value="1"/>
</dbReference>
<evidence type="ECO:0000256" key="3">
    <source>
        <dbReference type="ARBA" id="ARBA00022833"/>
    </source>
</evidence>
<evidence type="ECO:0000313" key="7">
    <source>
        <dbReference type="EMBL" id="PVU94539.1"/>
    </source>
</evidence>
<dbReference type="OrthoDB" id="1879366at2759"/>
<comment type="caution">
    <text evidence="7">The sequence shown here is derived from an EMBL/GenBank/DDBJ whole genome shotgun (WGS) entry which is preliminary data.</text>
</comment>
<dbReference type="InterPro" id="IPR011032">
    <property type="entry name" value="GroES-like_sf"/>
</dbReference>
<keyword evidence="3 5" id="KW-0862">Zinc</keyword>
<dbReference type="GO" id="GO:0016616">
    <property type="term" value="F:oxidoreductase activity, acting on the CH-OH group of donors, NAD or NADP as acceptor"/>
    <property type="evidence" value="ECO:0007669"/>
    <property type="project" value="InterPro"/>
</dbReference>
<dbReference type="InterPro" id="IPR036291">
    <property type="entry name" value="NAD(P)-bd_dom_sf"/>
</dbReference>
<dbReference type="PROSITE" id="PS00065">
    <property type="entry name" value="D_2_HYDROXYACID_DH_1"/>
    <property type="match status" value="1"/>
</dbReference>
<evidence type="ECO:0000256" key="2">
    <source>
        <dbReference type="ARBA" id="ARBA00022723"/>
    </source>
</evidence>
<dbReference type="SMART" id="SM00829">
    <property type="entry name" value="PKS_ER"/>
    <property type="match status" value="1"/>
</dbReference>
<evidence type="ECO:0000259" key="6">
    <source>
        <dbReference type="SMART" id="SM00829"/>
    </source>
</evidence>
<dbReference type="InterPro" id="IPR029752">
    <property type="entry name" value="D-isomer_DH_CS1"/>
</dbReference>
<gene>
    <name evidence="7" type="ORF">BB561_002471</name>
</gene>
<dbReference type="SUPFAM" id="SSF51735">
    <property type="entry name" value="NAD(P)-binding Rossmann-fold domains"/>
    <property type="match status" value="1"/>
</dbReference>
<dbReference type="EMBL" id="MBFR01000086">
    <property type="protein sequence ID" value="PVU94539.1"/>
    <property type="molecule type" value="Genomic_DNA"/>
</dbReference>
<evidence type="ECO:0000313" key="8">
    <source>
        <dbReference type="Proteomes" id="UP000245383"/>
    </source>
</evidence>
<dbReference type="GO" id="GO:0008270">
    <property type="term" value="F:zinc ion binding"/>
    <property type="evidence" value="ECO:0007669"/>
    <property type="project" value="InterPro"/>
</dbReference>
<dbReference type="Pfam" id="PF08240">
    <property type="entry name" value="ADH_N"/>
    <property type="match status" value="1"/>
</dbReference>
<dbReference type="InterPro" id="IPR020843">
    <property type="entry name" value="ER"/>
</dbReference>
<comment type="cofactor">
    <cofactor evidence="1 5">
        <name>Zn(2+)</name>
        <dbReference type="ChEBI" id="CHEBI:29105"/>
    </cofactor>
</comment>
<feature type="domain" description="Enoyl reductase (ER)" evidence="6">
    <location>
        <begin position="16"/>
        <end position="346"/>
    </location>
</feature>
<dbReference type="FunFam" id="3.40.50.720:FF:000022">
    <property type="entry name" value="Cinnamyl alcohol dehydrogenase"/>
    <property type="match status" value="1"/>
</dbReference>
<evidence type="ECO:0000256" key="4">
    <source>
        <dbReference type="ARBA" id="ARBA00023002"/>
    </source>
</evidence>
<evidence type="ECO:0000256" key="1">
    <source>
        <dbReference type="ARBA" id="ARBA00001947"/>
    </source>
</evidence>
<keyword evidence="4" id="KW-0560">Oxidoreductase</keyword>
<dbReference type="SUPFAM" id="SSF50129">
    <property type="entry name" value="GroES-like"/>
    <property type="match status" value="1"/>
</dbReference>
<evidence type="ECO:0000256" key="5">
    <source>
        <dbReference type="RuleBase" id="RU361277"/>
    </source>
</evidence>
<proteinExistence type="inferred from homology"/>
<dbReference type="Pfam" id="PF00107">
    <property type="entry name" value="ADH_zinc_N"/>
    <property type="match status" value="1"/>
</dbReference>
<dbReference type="AlphaFoldDB" id="A0A2T9YQC3"/>
<keyword evidence="8" id="KW-1185">Reference proteome</keyword>
<dbReference type="PROSITE" id="PS00059">
    <property type="entry name" value="ADH_ZINC"/>
    <property type="match status" value="1"/>
</dbReference>
<dbReference type="InterPro" id="IPR013154">
    <property type="entry name" value="ADH-like_N"/>
</dbReference>
<dbReference type="InterPro" id="IPR047109">
    <property type="entry name" value="CAD-like"/>
</dbReference>
<keyword evidence="2 5" id="KW-0479">Metal-binding</keyword>
<dbReference type="InterPro" id="IPR013149">
    <property type="entry name" value="ADH-like_C"/>
</dbReference>
<dbReference type="InterPro" id="IPR002328">
    <property type="entry name" value="ADH_Zn_CS"/>
</dbReference>
<protein>
    <recommendedName>
        <fullName evidence="6">Enoyl reductase (ER) domain-containing protein</fullName>
    </recommendedName>
</protein>
<dbReference type="PANTHER" id="PTHR42683">
    <property type="entry name" value="ALDEHYDE REDUCTASE"/>
    <property type="match status" value="1"/>
</dbReference>
<dbReference type="Proteomes" id="UP000245383">
    <property type="component" value="Unassembled WGS sequence"/>
</dbReference>
<accession>A0A2T9YQC3</accession>
<dbReference type="STRING" id="133385.A0A2T9YQC3"/>
<dbReference type="CDD" id="cd05283">
    <property type="entry name" value="CAD1"/>
    <property type="match status" value="1"/>
</dbReference>
<comment type="similarity">
    <text evidence="5">Belongs to the zinc-containing alcohol dehydrogenase family.</text>
</comment>